<dbReference type="Proteomes" id="UP000572051">
    <property type="component" value="Unassembled WGS sequence"/>
</dbReference>
<feature type="region of interest" description="Disordered" evidence="1">
    <location>
        <begin position="40"/>
        <end position="143"/>
    </location>
</feature>
<evidence type="ECO:0000313" key="3">
    <source>
        <dbReference type="EMBL" id="NYJ36057.1"/>
    </source>
</evidence>
<dbReference type="PANTHER" id="PTHR43662:SF3">
    <property type="entry name" value="DOMAIN PROTEIN, PUTATIVE (AFU_ORTHOLOGUE AFUA_6G11970)-RELATED"/>
    <property type="match status" value="1"/>
</dbReference>
<dbReference type="RefSeq" id="WP_179825685.1">
    <property type="nucleotide sequence ID" value="NZ_JACCFS010000001.1"/>
</dbReference>
<protein>
    <recommendedName>
        <fullName evidence="2">DUF1996 domain-containing protein</fullName>
    </recommendedName>
</protein>
<feature type="compositionally biased region" description="Polar residues" evidence="1">
    <location>
        <begin position="132"/>
        <end position="143"/>
    </location>
</feature>
<gene>
    <name evidence="3" type="ORF">HNR10_003938</name>
</gene>
<sequence length="400" mass="41939">MDERPRTPGRIRENRRARVIVGAAAAVLLAAAGASVVLADAGPSGEGQLVGFGYRAPSGGGGETDPPPDPGDPGDPREPSAPGDPGEPSDPADPADPGDPADPPGGPRPEDFADIGQAPPREDAPEPGRDASTGSFTIDCGTNENGLFNSENVIVAPGVPNGAQHTHDYVGNQDVGRFTDDVAANNRILAGGDTTCADGDRSMHYWPVLRDLTAEGEDADLPGGGLDGNVGRILTPSSATIEFLGHGQGPVTAMPEFLQIITGNVKAATQDGANANARWTCTGFEDRAFPDRYPLCPEGSDVVRVFDFPNCWDGRNTESEDNRSHIVFAEEDGRCPDGFTAVPRLRQTLVYDVPDGKSFAVDGFPEEGHAPITDHSDHINVMPRELMDAVVDCVNSGRDC</sequence>
<proteinExistence type="predicted"/>
<dbReference type="InterPro" id="IPR018535">
    <property type="entry name" value="DUF1996"/>
</dbReference>
<evidence type="ECO:0000256" key="1">
    <source>
        <dbReference type="SAM" id="MobiDB-lite"/>
    </source>
</evidence>
<evidence type="ECO:0000259" key="2">
    <source>
        <dbReference type="Pfam" id="PF09362"/>
    </source>
</evidence>
<name>A0A7Z0EQJ2_9ACTN</name>
<keyword evidence="4" id="KW-1185">Reference proteome</keyword>
<organism evidence="3 4">
    <name type="scientific">Nocardiopsis aegyptia</name>
    <dbReference type="NCBI Taxonomy" id="220378"/>
    <lineage>
        <taxon>Bacteria</taxon>
        <taxon>Bacillati</taxon>
        <taxon>Actinomycetota</taxon>
        <taxon>Actinomycetes</taxon>
        <taxon>Streptosporangiales</taxon>
        <taxon>Nocardiopsidaceae</taxon>
        <taxon>Nocardiopsis</taxon>
    </lineage>
</organism>
<feature type="domain" description="DUF1996" evidence="2">
    <location>
        <begin position="154"/>
        <end position="355"/>
    </location>
</feature>
<dbReference type="PANTHER" id="PTHR43662">
    <property type="match status" value="1"/>
</dbReference>
<accession>A0A7Z0EQJ2</accession>
<dbReference type="Pfam" id="PF09362">
    <property type="entry name" value="DUF1996"/>
    <property type="match status" value="1"/>
</dbReference>
<comment type="caution">
    <text evidence="3">The sequence shown here is derived from an EMBL/GenBank/DDBJ whole genome shotgun (WGS) entry which is preliminary data.</text>
</comment>
<reference evidence="3 4" key="1">
    <citation type="submission" date="2020-07" db="EMBL/GenBank/DDBJ databases">
        <title>Sequencing the genomes of 1000 actinobacteria strains.</title>
        <authorList>
            <person name="Klenk H.-P."/>
        </authorList>
    </citation>
    <scope>NUCLEOTIDE SEQUENCE [LARGE SCALE GENOMIC DNA]</scope>
    <source>
        <strain evidence="3 4">DSM 44442</strain>
    </source>
</reference>
<dbReference type="EMBL" id="JACCFS010000001">
    <property type="protein sequence ID" value="NYJ36057.1"/>
    <property type="molecule type" value="Genomic_DNA"/>
</dbReference>
<evidence type="ECO:0000313" key="4">
    <source>
        <dbReference type="Proteomes" id="UP000572051"/>
    </source>
</evidence>
<feature type="compositionally biased region" description="Basic and acidic residues" evidence="1">
    <location>
        <begin position="120"/>
        <end position="129"/>
    </location>
</feature>
<dbReference type="AlphaFoldDB" id="A0A7Z0EQJ2"/>